<proteinExistence type="predicted"/>
<keyword evidence="3" id="KW-1185">Reference proteome</keyword>
<sequence length="135" mass="14402">SSIRESSSDSSFSESSIEIQISPAPGGLITKEPFKGPAGHSSHQSKGQECQPRGEARMEDARASTSSKRLASTFETLLESPEYYITGIPSVRHELFPTGNSGDIPVSVQELAYGSKEAVVGTSAKSLNRENELLS</sequence>
<name>A0A9Q3H677_9BASI</name>
<dbReference type="EMBL" id="AVOT02010722">
    <property type="protein sequence ID" value="MBW0490705.1"/>
    <property type="molecule type" value="Genomic_DNA"/>
</dbReference>
<organism evidence="2 3">
    <name type="scientific">Austropuccinia psidii MF-1</name>
    <dbReference type="NCBI Taxonomy" id="1389203"/>
    <lineage>
        <taxon>Eukaryota</taxon>
        <taxon>Fungi</taxon>
        <taxon>Dikarya</taxon>
        <taxon>Basidiomycota</taxon>
        <taxon>Pucciniomycotina</taxon>
        <taxon>Pucciniomycetes</taxon>
        <taxon>Pucciniales</taxon>
        <taxon>Sphaerophragmiaceae</taxon>
        <taxon>Austropuccinia</taxon>
    </lineage>
</organism>
<protein>
    <submittedName>
        <fullName evidence="2">Uncharacterized protein</fullName>
    </submittedName>
</protein>
<dbReference type="AlphaFoldDB" id="A0A9Q3H677"/>
<reference evidence="2" key="1">
    <citation type="submission" date="2021-03" db="EMBL/GenBank/DDBJ databases">
        <title>Draft genome sequence of rust myrtle Austropuccinia psidii MF-1, a brazilian biotype.</title>
        <authorList>
            <person name="Quecine M.C."/>
            <person name="Pachon D.M.R."/>
            <person name="Bonatelli M.L."/>
            <person name="Correr F.H."/>
            <person name="Franceschini L.M."/>
            <person name="Leite T.F."/>
            <person name="Margarido G.R.A."/>
            <person name="Almeida C.A."/>
            <person name="Ferrarezi J.A."/>
            <person name="Labate C.A."/>
        </authorList>
    </citation>
    <scope>NUCLEOTIDE SEQUENCE</scope>
    <source>
        <strain evidence="2">MF-1</strain>
    </source>
</reference>
<gene>
    <name evidence="2" type="ORF">O181_030420</name>
</gene>
<evidence type="ECO:0000256" key="1">
    <source>
        <dbReference type="SAM" id="MobiDB-lite"/>
    </source>
</evidence>
<feature type="non-terminal residue" evidence="2">
    <location>
        <position position="1"/>
    </location>
</feature>
<comment type="caution">
    <text evidence="2">The sequence shown here is derived from an EMBL/GenBank/DDBJ whole genome shotgun (WGS) entry which is preliminary data.</text>
</comment>
<feature type="region of interest" description="Disordered" evidence="1">
    <location>
        <begin position="1"/>
        <end position="68"/>
    </location>
</feature>
<evidence type="ECO:0000313" key="3">
    <source>
        <dbReference type="Proteomes" id="UP000765509"/>
    </source>
</evidence>
<accession>A0A9Q3H677</accession>
<feature type="compositionally biased region" description="Basic and acidic residues" evidence="1">
    <location>
        <begin position="52"/>
        <end position="62"/>
    </location>
</feature>
<evidence type="ECO:0000313" key="2">
    <source>
        <dbReference type="EMBL" id="MBW0490705.1"/>
    </source>
</evidence>
<feature type="compositionally biased region" description="Low complexity" evidence="1">
    <location>
        <begin position="1"/>
        <end position="22"/>
    </location>
</feature>
<dbReference type="Proteomes" id="UP000765509">
    <property type="component" value="Unassembled WGS sequence"/>
</dbReference>